<protein>
    <submittedName>
        <fullName evidence="2">Uncharacterized protein</fullName>
    </submittedName>
</protein>
<feature type="compositionally biased region" description="Polar residues" evidence="1">
    <location>
        <begin position="1"/>
        <end position="18"/>
    </location>
</feature>
<reference evidence="2 3" key="1">
    <citation type="submission" date="2019-04" db="EMBL/GenBank/DDBJ databases">
        <title>Annotation for the trematode Fasciola gigantica.</title>
        <authorList>
            <person name="Choi Y.-J."/>
        </authorList>
    </citation>
    <scope>NUCLEOTIDE SEQUENCE [LARGE SCALE GENOMIC DNA]</scope>
    <source>
        <strain evidence="2">Uganda_cow_1</strain>
    </source>
</reference>
<evidence type="ECO:0000256" key="1">
    <source>
        <dbReference type="SAM" id="MobiDB-lite"/>
    </source>
</evidence>
<keyword evidence="3" id="KW-1185">Reference proteome</keyword>
<feature type="compositionally biased region" description="Polar residues" evidence="1">
    <location>
        <begin position="47"/>
        <end position="64"/>
    </location>
</feature>
<feature type="region of interest" description="Disordered" evidence="1">
    <location>
        <begin position="1"/>
        <end position="64"/>
    </location>
</feature>
<gene>
    <name evidence="2" type="ORF">FGIG_00775</name>
</gene>
<feature type="region of interest" description="Disordered" evidence="1">
    <location>
        <begin position="308"/>
        <end position="397"/>
    </location>
</feature>
<dbReference type="OrthoDB" id="10677777at2759"/>
<feature type="region of interest" description="Disordered" evidence="1">
    <location>
        <begin position="150"/>
        <end position="192"/>
    </location>
</feature>
<accession>A0A504YW76</accession>
<feature type="compositionally biased region" description="Low complexity" evidence="1">
    <location>
        <begin position="224"/>
        <end position="239"/>
    </location>
</feature>
<feature type="compositionally biased region" description="Basic and acidic residues" evidence="1">
    <location>
        <begin position="19"/>
        <end position="29"/>
    </location>
</feature>
<feature type="compositionally biased region" description="Polar residues" evidence="1">
    <location>
        <begin position="167"/>
        <end position="176"/>
    </location>
</feature>
<sequence>MTVSTINLSRHSSSVNHNTDARHTNHLSDRSSSTNATADALPPLVVTPTSSINSDPCSSHRAGSNLISRGTAHVNSSPISPISSFDEGDEDDLVFLGFSRKVRTSLPSLCLKCGTNESASNCSKCSTIWNPPQRQVRRSDSGAYKRFRVHDTVSPSDSLRASKRLKQQSSRQATADESSKVVDKDNKDASGDVTTDVTQALCERASFVVPASEDLTNSVVPINGSTSTSSTSSLSSLGRHSSRKSPLQPIPTAPLEVVAVSPIGAGIQPADRITVDLFTGEVYVDNRPLRSLIGGMRLTRLIPWREEPSSRVRGGGRRGRVSGCMPSTRRKQGQSTKSVSHAAESRKTVQSHRASNSARGGRSRVSPVCSKTRRNGGSSHPPIRCGTKSRGKLRTRSAGTKKTFPLTTPIVNHNPLPGSTNSVLPRVSRDNLSVTADCVNKGAAVFG</sequence>
<dbReference type="AlphaFoldDB" id="A0A504YW76"/>
<proteinExistence type="predicted"/>
<comment type="caution">
    <text evidence="2">The sequence shown here is derived from an EMBL/GenBank/DDBJ whole genome shotgun (WGS) entry which is preliminary data.</text>
</comment>
<feature type="region of interest" description="Disordered" evidence="1">
    <location>
        <begin position="218"/>
        <end position="249"/>
    </location>
</feature>
<dbReference type="EMBL" id="SUNJ01003954">
    <property type="protein sequence ID" value="TPP64859.1"/>
    <property type="molecule type" value="Genomic_DNA"/>
</dbReference>
<dbReference type="Proteomes" id="UP000316759">
    <property type="component" value="Unassembled WGS sequence"/>
</dbReference>
<evidence type="ECO:0000313" key="3">
    <source>
        <dbReference type="Proteomes" id="UP000316759"/>
    </source>
</evidence>
<evidence type="ECO:0000313" key="2">
    <source>
        <dbReference type="EMBL" id="TPP64859.1"/>
    </source>
</evidence>
<feature type="compositionally biased region" description="Low complexity" evidence="1">
    <location>
        <begin position="351"/>
        <end position="364"/>
    </location>
</feature>
<feature type="compositionally biased region" description="Basic and acidic residues" evidence="1">
    <location>
        <begin position="177"/>
        <end position="190"/>
    </location>
</feature>
<organism evidence="2 3">
    <name type="scientific">Fasciola gigantica</name>
    <name type="common">Giant liver fluke</name>
    <dbReference type="NCBI Taxonomy" id="46835"/>
    <lineage>
        <taxon>Eukaryota</taxon>
        <taxon>Metazoa</taxon>
        <taxon>Spiralia</taxon>
        <taxon>Lophotrochozoa</taxon>
        <taxon>Platyhelminthes</taxon>
        <taxon>Trematoda</taxon>
        <taxon>Digenea</taxon>
        <taxon>Plagiorchiida</taxon>
        <taxon>Echinostomata</taxon>
        <taxon>Echinostomatoidea</taxon>
        <taxon>Fasciolidae</taxon>
        <taxon>Fasciola</taxon>
    </lineage>
</organism>
<name>A0A504YW76_FASGI</name>